<dbReference type="InterPro" id="IPR008906">
    <property type="entry name" value="HATC_C_dom"/>
</dbReference>
<evidence type="ECO:0000259" key="1">
    <source>
        <dbReference type="Pfam" id="PF05699"/>
    </source>
</evidence>
<proteinExistence type="predicted"/>
<reference evidence="2" key="1">
    <citation type="submission" date="2020-11" db="EMBL/GenBank/DDBJ databases">
        <authorList>
            <consortium name="DOE Joint Genome Institute"/>
            <person name="Ahrendt S."/>
            <person name="Riley R."/>
            <person name="Andreopoulos W."/>
            <person name="Labutti K."/>
            <person name="Pangilinan J."/>
            <person name="Ruiz-Duenas F.J."/>
            <person name="Barrasa J.M."/>
            <person name="Sanchez-Garcia M."/>
            <person name="Camarero S."/>
            <person name="Miyauchi S."/>
            <person name="Serrano A."/>
            <person name="Linde D."/>
            <person name="Babiker R."/>
            <person name="Drula E."/>
            <person name="Ayuso-Fernandez I."/>
            <person name="Pacheco R."/>
            <person name="Padilla G."/>
            <person name="Ferreira P."/>
            <person name="Barriuso J."/>
            <person name="Kellner H."/>
            <person name="Castanera R."/>
            <person name="Alfaro M."/>
            <person name="Ramirez L."/>
            <person name="Pisabarro A.G."/>
            <person name="Kuo A."/>
            <person name="Tritt A."/>
            <person name="Lipzen A."/>
            <person name="He G."/>
            <person name="Yan M."/>
            <person name="Ng V."/>
            <person name="Cullen D."/>
            <person name="Martin F."/>
            <person name="Rosso M.-N."/>
            <person name="Henrissat B."/>
            <person name="Hibbett D."/>
            <person name="Martinez A.T."/>
            <person name="Grigoriev I.V."/>
        </authorList>
    </citation>
    <scope>NUCLEOTIDE SEQUENCE</scope>
    <source>
        <strain evidence="2">CBS 247.69</strain>
    </source>
</reference>
<evidence type="ECO:0000313" key="3">
    <source>
        <dbReference type="Proteomes" id="UP000807353"/>
    </source>
</evidence>
<comment type="caution">
    <text evidence="2">The sequence shown here is derived from an EMBL/GenBank/DDBJ whole genome shotgun (WGS) entry which is preliminary data.</text>
</comment>
<dbReference type="AlphaFoldDB" id="A0A9P5XT17"/>
<accession>A0A9P5XT17</accession>
<keyword evidence="3" id="KW-1185">Reference proteome</keyword>
<protein>
    <recommendedName>
        <fullName evidence="1">HAT C-terminal dimerisation domain-containing protein</fullName>
    </recommendedName>
</protein>
<evidence type="ECO:0000313" key="2">
    <source>
        <dbReference type="EMBL" id="KAF9455195.1"/>
    </source>
</evidence>
<dbReference type="GO" id="GO:0046983">
    <property type="term" value="F:protein dimerization activity"/>
    <property type="evidence" value="ECO:0007669"/>
    <property type="project" value="InterPro"/>
</dbReference>
<dbReference type="OrthoDB" id="3270175at2759"/>
<feature type="domain" description="HAT C-terminal dimerisation" evidence="1">
    <location>
        <begin position="3"/>
        <end position="44"/>
    </location>
</feature>
<name>A0A9P5XT17_9AGAR</name>
<dbReference type="Proteomes" id="UP000807353">
    <property type="component" value="Unassembled WGS sequence"/>
</dbReference>
<sequence>MRLMARDYLPIPASSCLAERSFSMSARTDDVRCGGMDPEKFGALQHLRGAYHDGSLVPEEEILKEFLGDFSLDSFDEYSA</sequence>
<dbReference type="EMBL" id="MU150932">
    <property type="protein sequence ID" value="KAF9455195.1"/>
    <property type="molecule type" value="Genomic_DNA"/>
</dbReference>
<organism evidence="2 3">
    <name type="scientific">Collybia nuda</name>
    <dbReference type="NCBI Taxonomy" id="64659"/>
    <lineage>
        <taxon>Eukaryota</taxon>
        <taxon>Fungi</taxon>
        <taxon>Dikarya</taxon>
        <taxon>Basidiomycota</taxon>
        <taxon>Agaricomycotina</taxon>
        <taxon>Agaricomycetes</taxon>
        <taxon>Agaricomycetidae</taxon>
        <taxon>Agaricales</taxon>
        <taxon>Tricholomatineae</taxon>
        <taxon>Clitocybaceae</taxon>
        <taxon>Collybia</taxon>
    </lineage>
</organism>
<gene>
    <name evidence="2" type="ORF">BDZ94DRAFT_925754</name>
</gene>
<dbReference type="Pfam" id="PF05699">
    <property type="entry name" value="Dimer_Tnp_hAT"/>
    <property type="match status" value="1"/>
</dbReference>